<keyword evidence="4 8" id="KW-0732">Signal</keyword>
<keyword evidence="3" id="KW-0964">Secreted</keyword>
<dbReference type="InterPro" id="IPR001087">
    <property type="entry name" value="GDSL"/>
</dbReference>
<evidence type="ECO:0000256" key="6">
    <source>
        <dbReference type="ARBA" id="ARBA00022963"/>
    </source>
</evidence>
<dbReference type="GO" id="GO:0005576">
    <property type="term" value="C:extracellular region"/>
    <property type="evidence" value="ECO:0007669"/>
    <property type="project" value="UniProtKB-SubCell"/>
</dbReference>
<dbReference type="AlphaFoldDB" id="A0ABD1V6I8"/>
<comment type="similarity">
    <text evidence="2">Belongs to the 'GDSL' lipolytic enzyme family.</text>
</comment>
<accession>A0ABD1V6I8</accession>
<organism evidence="9 10">
    <name type="scientific">Abeliophyllum distichum</name>
    <dbReference type="NCBI Taxonomy" id="126358"/>
    <lineage>
        <taxon>Eukaryota</taxon>
        <taxon>Viridiplantae</taxon>
        <taxon>Streptophyta</taxon>
        <taxon>Embryophyta</taxon>
        <taxon>Tracheophyta</taxon>
        <taxon>Spermatophyta</taxon>
        <taxon>Magnoliopsida</taxon>
        <taxon>eudicotyledons</taxon>
        <taxon>Gunneridae</taxon>
        <taxon>Pentapetalae</taxon>
        <taxon>asterids</taxon>
        <taxon>lamiids</taxon>
        <taxon>Lamiales</taxon>
        <taxon>Oleaceae</taxon>
        <taxon>Forsythieae</taxon>
        <taxon>Abeliophyllum</taxon>
    </lineage>
</organism>
<evidence type="ECO:0000313" key="10">
    <source>
        <dbReference type="Proteomes" id="UP001604336"/>
    </source>
</evidence>
<evidence type="ECO:0000256" key="4">
    <source>
        <dbReference type="ARBA" id="ARBA00022729"/>
    </source>
</evidence>
<dbReference type="SUPFAM" id="SSF52266">
    <property type="entry name" value="SGNH hydrolase"/>
    <property type="match status" value="1"/>
</dbReference>
<dbReference type="InterPro" id="IPR036514">
    <property type="entry name" value="SGNH_hydro_sf"/>
</dbReference>
<evidence type="ECO:0000256" key="1">
    <source>
        <dbReference type="ARBA" id="ARBA00004613"/>
    </source>
</evidence>
<comment type="caution">
    <text evidence="9">The sequence shown here is derived from an EMBL/GenBank/DDBJ whole genome shotgun (WGS) entry which is preliminary data.</text>
</comment>
<evidence type="ECO:0000256" key="3">
    <source>
        <dbReference type="ARBA" id="ARBA00022525"/>
    </source>
</evidence>
<keyword evidence="6" id="KW-0442">Lipid degradation</keyword>
<keyword evidence="5" id="KW-0378">Hydrolase</keyword>
<evidence type="ECO:0000256" key="2">
    <source>
        <dbReference type="ARBA" id="ARBA00008668"/>
    </source>
</evidence>
<dbReference type="GO" id="GO:0016042">
    <property type="term" value="P:lipid catabolic process"/>
    <property type="evidence" value="ECO:0007669"/>
    <property type="project" value="UniProtKB-KW"/>
</dbReference>
<comment type="subcellular location">
    <subcellularLocation>
        <location evidence="1">Secreted</location>
    </subcellularLocation>
</comment>
<dbReference type="CDD" id="cd01837">
    <property type="entry name" value="SGNH_plant_lipase_like"/>
    <property type="match status" value="1"/>
</dbReference>
<gene>
    <name evidence="9" type="ORF">Adt_06300</name>
</gene>
<dbReference type="InterPro" id="IPR035669">
    <property type="entry name" value="SGNH_plant_lipase-like"/>
</dbReference>
<sequence length="367" mass="40974">MESQCSHSIVLLIICTILIALSWIGAMAKPQFTAMYVFGDSLSDPGNNLYFHITATKSNYLPYGIDFPDGPTGRFCNGKILVDFLAELVGLPILPAYKSPSTNGKNILFGVNYASSAAGILHESGSNFGHRFPLSEQIQHFKNTLNQLRYQMEEDEMSKYLANALLFMAIGSNDYSNNYLMPQIFVSSHLYSPGDFADLLIKQYAGYILELHNLGLRKFYLVGNPPYGCSPLSLSTGHAPPGQCISSSNNIVEMFNSRLKSLVAHLNSNFLDSQFVFGPSFQWFSELRENSSAYGLQVTDKGCCRYGPKNSELLCLPLQIPCANRDQYLFWDYAHPTQAVNQIIAQWAYNGSFSNSYPRNIQQMAQK</sequence>
<keyword evidence="10" id="KW-1185">Reference proteome</keyword>
<protein>
    <submittedName>
        <fullName evidence="9">GDSL esterase/lipase</fullName>
    </submittedName>
</protein>
<dbReference type="GO" id="GO:0016787">
    <property type="term" value="F:hydrolase activity"/>
    <property type="evidence" value="ECO:0007669"/>
    <property type="project" value="UniProtKB-KW"/>
</dbReference>
<dbReference type="Gene3D" id="3.40.50.1110">
    <property type="entry name" value="SGNH hydrolase"/>
    <property type="match status" value="1"/>
</dbReference>
<dbReference type="InterPro" id="IPR051238">
    <property type="entry name" value="GDSL_esterase/lipase"/>
</dbReference>
<dbReference type="Proteomes" id="UP001604336">
    <property type="component" value="Unassembled WGS sequence"/>
</dbReference>
<feature type="signal peptide" evidence="8">
    <location>
        <begin position="1"/>
        <end position="28"/>
    </location>
</feature>
<feature type="chain" id="PRO_5044876883" evidence="8">
    <location>
        <begin position="29"/>
        <end position="367"/>
    </location>
</feature>
<reference evidence="10" key="1">
    <citation type="submission" date="2024-07" db="EMBL/GenBank/DDBJ databases">
        <title>Two chromosome-level genome assemblies of Korean endemic species Abeliophyllum distichum and Forsythia ovata (Oleaceae).</title>
        <authorList>
            <person name="Jang H."/>
        </authorList>
    </citation>
    <scope>NUCLEOTIDE SEQUENCE [LARGE SCALE GENOMIC DNA]</scope>
</reference>
<evidence type="ECO:0000313" key="9">
    <source>
        <dbReference type="EMBL" id="KAL2532949.1"/>
    </source>
</evidence>
<evidence type="ECO:0000256" key="8">
    <source>
        <dbReference type="SAM" id="SignalP"/>
    </source>
</evidence>
<evidence type="ECO:0000256" key="7">
    <source>
        <dbReference type="ARBA" id="ARBA00023098"/>
    </source>
</evidence>
<name>A0ABD1V6I8_9LAMI</name>
<dbReference type="EMBL" id="JBFOLK010000002">
    <property type="protein sequence ID" value="KAL2532949.1"/>
    <property type="molecule type" value="Genomic_DNA"/>
</dbReference>
<keyword evidence="7" id="KW-0443">Lipid metabolism</keyword>
<dbReference type="Pfam" id="PF00657">
    <property type="entry name" value="Lipase_GDSL"/>
    <property type="match status" value="1"/>
</dbReference>
<evidence type="ECO:0000256" key="5">
    <source>
        <dbReference type="ARBA" id="ARBA00022801"/>
    </source>
</evidence>
<dbReference type="PANTHER" id="PTHR45650">
    <property type="entry name" value="GDSL-LIKE LIPASE/ACYLHYDROLASE-RELATED"/>
    <property type="match status" value="1"/>
</dbReference>
<dbReference type="PANTHER" id="PTHR45650:SF32">
    <property type="entry name" value="GDSL-LIKE LIPASE_ACYLHYDROLASE"/>
    <property type="match status" value="1"/>
</dbReference>
<proteinExistence type="inferred from homology"/>